<dbReference type="SUPFAM" id="SSF54197">
    <property type="entry name" value="HIT-like"/>
    <property type="match status" value="1"/>
</dbReference>
<organism evidence="5 6">
    <name type="scientific">Candidatus Caccalectryoclostridium excrementigallinarum</name>
    <dbReference type="NCBI Taxonomy" id="2840710"/>
    <lineage>
        <taxon>Bacteria</taxon>
        <taxon>Bacillati</taxon>
        <taxon>Bacillota</taxon>
        <taxon>Clostridia</taxon>
        <taxon>Christensenellales</taxon>
        <taxon>Christensenellaceae</taxon>
        <taxon>Christensenellaceae incertae sedis</taxon>
        <taxon>Candidatus Caccalectryoclostridium</taxon>
    </lineage>
</organism>
<gene>
    <name evidence="5" type="ORF">IAB07_03890</name>
</gene>
<dbReference type="PANTHER" id="PTHR46648">
    <property type="entry name" value="HIT FAMILY PROTEIN 1"/>
    <property type="match status" value="1"/>
</dbReference>
<dbReference type="AlphaFoldDB" id="A0A9D1MLT3"/>
<dbReference type="InterPro" id="IPR039384">
    <property type="entry name" value="HINT"/>
</dbReference>
<evidence type="ECO:0000256" key="1">
    <source>
        <dbReference type="PIRSR" id="PIRSR601310-1"/>
    </source>
</evidence>
<evidence type="ECO:0000313" key="5">
    <source>
        <dbReference type="EMBL" id="HIU62893.1"/>
    </source>
</evidence>
<dbReference type="InterPro" id="IPR011146">
    <property type="entry name" value="HIT-like"/>
</dbReference>
<accession>A0A9D1MLT3</accession>
<dbReference type="GO" id="GO:0009117">
    <property type="term" value="P:nucleotide metabolic process"/>
    <property type="evidence" value="ECO:0007669"/>
    <property type="project" value="TreeGrafter"/>
</dbReference>
<dbReference type="EMBL" id="DVNJ01000020">
    <property type="protein sequence ID" value="HIU62893.1"/>
    <property type="molecule type" value="Genomic_DNA"/>
</dbReference>
<evidence type="ECO:0000256" key="2">
    <source>
        <dbReference type="PIRSR" id="PIRSR601310-3"/>
    </source>
</evidence>
<reference evidence="5" key="1">
    <citation type="submission" date="2020-10" db="EMBL/GenBank/DDBJ databases">
        <authorList>
            <person name="Gilroy R."/>
        </authorList>
    </citation>
    <scope>NUCLEOTIDE SEQUENCE</scope>
    <source>
        <strain evidence="5">9366</strain>
    </source>
</reference>
<feature type="active site" description="Tele-AMP-histidine intermediate" evidence="1">
    <location>
        <position position="99"/>
    </location>
</feature>
<dbReference type="Proteomes" id="UP000824145">
    <property type="component" value="Unassembled WGS sequence"/>
</dbReference>
<protein>
    <submittedName>
        <fullName evidence="5">HIT family protein</fullName>
    </submittedName>
</protein>
<dbReference type="PROSITE" id="PS51084">
    <property type="entry name" value="HIT_2"/>
    <property type="match status" value="1"/>
</dbReference>
<dbReference type="GO" id="GO:0003824">
    <property type="term" value="F:catalytic activity"/>
    <property type="evidence" value="ECO:0007669"/>
    <property type="project" value="InterPro"/>
</dbReference>
<dbReference type="PRINTS" id="PR00332">
    <property type="entry name" value="HISTRIAD"/>
</dbReference>
<dbReference type="Gene3D" id="3.30.428.10">
    <property type="entry name" value="HIT-like"/>
    <property type="match status" value="1"/>
</dbReference>
<comment type="caution">
    <text evidence="5">The sequence shown here is derived from an EMBL/GenBank/DDBJ whole genome shotgun (WGS) entry which is preliminary data.</text>
</comment>
<dbReference type="CDD" id="cd01277">
    <property type="entry name" value="HINT_subgroup"/>
    <property type="match status" value="1"/>
</dbReference>
<name>A0A9D1MLT3_9FIRM</name>
<feature type="domain" description="HIT" evidence="4">
    <location>
        <begin position="5"/>
        <end position="112"/>
    </location>
</feature>
<dbReference type="InterPro" id="IPR036265">
    <property type="entry name" value="HIT-like_sf"/>
</dbReference>
<proteinExistence type="predicted"/>
<evidence type="ECO:0000259" key="4">
    <source>
        <dbReference type="PROSITE" id="PS51084"/>
    </source>
</evidence>
<evidence type="ECO:0000313" key="6">
    <source>
        <dbReference type="Proteomes" id="UP000824145"/>
    </source>
</evidence>
<reference evidence="5" key="2">
    <citation type="journal article" date="2021" name="PeerJ">
        <title>Extensive microbial diversity within the chicken gut microbiome revealed by metagenomics and culture.</title>
        <authorList>
            <person name="Gilroy R."/>
            <person name="Ravi A."/>
            <person name="Getino M."/>
            <person name="Pursley I."/>
            <person name="Horton D.L."/>
            <person name="Alikhan N.F."/>
            <person name="Baker D."/>
            <person name="Gharbi K."/>
            <person name="Hall N."/>
            <person name="Watson M."/>
            <person name="Adriaenssens E.M."/>
            <person name="Foster-Nyarko E."/>
            <person name="Jarju S."/>
            <person name="Secka A."/>
            <person name="Antonio M."/>
            <person name="Oren A."/>
            <person name="Chaudhuri R.R."/>
            <person name="La Ragione R."/>
            <person name="Hildebrand F."/>
            <person name="Pallen M.J."/>
        </authorList>
    </citation>
    <scope>NUCLEOTIDE SEQUENCE</scope>
    <source>
        <strain evidence="5">9366</strain>
    </source>
</reference>
<feature type="short sequence motif" description="Histidine triad motif" evidence="2 3">
    <location>
        <begin position="97"/>
        <end position="101"/>
    </location>
</feature>
<evidence type="ECO:0000256" key="3">
    <source>
        <dbReference type="PROSITE-ProRule" id="PRU00464"/>
    </source>
</evidence>
<sequence>MDNCIFCKIVRGEIPSFKIYEDEKTYAFLDIADDYEGHTLVIPKAHCVNVLDCPGEVMAAVMATVQKLSRHYVEDCGYEGVDLFNCSGEAAQQSVFHFHMHIIPRKSGDGIDMFPAKPKKGTDMEKLCEKLALKS</sequence>
<dbReference type="PANTHER" id="PTHR46648:SF1">
    <property type="entry name" value="ADENOSINE 5'-MONOPHOSPHORAMIDASE HNT1"/>
    <property type="match status" value="1"/>
</dbReference>
<dbReference type="Pfam" id="PF01230">
    <property type="entry name" value="HIT"/>
    <property type="match status" value="1"/>
</dbReference>
<dbReference type="InterPro" id="IPR001310">
    <property type="entry name" value="Histidine_triad_HIT"/>
</dbReference>